<organism evidence="1 2">
    <name type="scientific">Phocaeicola plebeius</name>
    <dbReference type="NCBI Taxonomy" id="310297"/>
    <lineage>
        <taxon>Bacteria</taxon>
        <taxon>Pseudomonadati</taxon>
        <taxon>Bacteroidota</taxon>
        <taxon>Bacteroidia</taxon>
        <taxon>Bacteroidales</taxon>
        <taxon>Bacteroidaceae</taxon>
        <taxon>Phocaeicola</taxon>
    </lineage>
</organism>
<gene>
    <name evidence="1" type="ORF">DW035_02510</name>
</gene>
<accession>A0A415JBP0</accession>
<reference evidence="1 2" key="1">
    <citation type="submission" date="2018-08" db="EMBL/GenBank/DDBJ databases">
        <title>A genome reference for cultivated species of the human gut microbiota.</title>
        <authorList>
            <person name="Zou Y."/>
            <person name="Xue W."/>
            <person name="Luo G."/>
        </authorList>
    </citation>
    <scope>NUCLEOTIDE SEQUENCE [LARGE SCALE GENOMIC DNA]</scope>
    <source>
        <strain evidence="1 2">AF39-11</strain>
    </source>
</reference>
<sequence>MNVSAELCRLVLIGDINLFLTFIMKRSISEDFWDLIKELDNYFFDNFGVHLYNVTRAKNIIDNEYARKRKHNTEELDDNGKLPTISERTLRYYWKEEGITNKEIKGNPPSESTLDIICIALGYECWSDFCRILKREVITEDTLFNPKDFVVERMKKGETYRIGWFPRYFIDLKYLGDYKFKVISHSYNLRKRHRKGNILTIYGCGISYTPHIDEPKNSKDTYVEGYPLYPTIFIKTKPEQNSDMEDSISFLTYS</sequence>
<evidence type="ECO:0000313" key="2">
    <source>
        <dbReference type="Proteomes" id="UP000284916"/>
    </source>
</evidence>
<dbReference type="AlphaFoldDB" id="A0A415JBP0"/>
<comment type="caution">
    <text evidence="1">The sequence shown here is derived from an EMBL/GenBank/DDBJ whole genome shotgun (WGS) entry which is preliminary data.</text>
</comment>
<dbReference type="EMBL" id="QROI01000003">
    <property type="protein sequence ID" value="RHL18201.1"/>
    <property type="molecule type" value="Genomic_DNA"/>
</dbReference>
<protein>
    <submittedName>
        <fullName evidence="1">Uncharacterized protein</fullName>
    </submittedName>
</protein>
<dbReference type="Proteomes" id="UP000284916">
    <property type="component" value="Unassembled WGS sequence"/>
</dbReference>
<name>A0A415JBP0_9BACT</name>
<evidence type="ECO:0000313" key="1">
    <source>
        <dbReference type="EMBL" id="RHL18201.1"/>
    </source>
</evidence>
<proteinExistence type="predicted"/>